<feature type="transmembrane region" description="Helical" evidence="1">
    <location>
        <begin position="6"/>
        <end position="26"/>
    </location>
</feature>
<evidence type="ECO:0000313" key="2">
    <source>
        <dbReference type="EMBL" id="MBU2691958.1"/>
    </source>
</evidence>
<protein>
    <submittedName>
        <fullName evidence="2">Uncharacterized protein</fullName>
    </submittedName>
</protein>
<accession>A0A948WDL0</accession>
<keyword evidence="1" id="KW-1133">Transmembrane helix</keyword>
<evidence type="ECO:0000256" key="1">
    <source>
        <dbReference type="SAM" id="Phobius"/>
    </source>
</evidence>
<dbReference type="AlphaFoldDB" id="A0A948WDL0"/>
<keyword evidence="1" id="KW-0472">Membrane</keyword>
<comment type="caution">
    <text evidence="2">The sequence shown here is derived from an EMBL/GenBank/DDBJ whole genome shotgun (WGS) entry which is preliminary data.</text>
</comment>
<reference evidence="2" key="1">
    <citation type="submission" date="2021-05" db="EMBL/GenBank/DDBJ databases">
        <title>Energy efficiency and biological interactions define the core microbiome of deep oligotrophic groundwater.</title>
        <authorList>
            <person name="Mehrshad M."/>
            <person name="Lopez-Fernandez M."/>
            <person name="Bell E."/>
            <person name="Bernier-Latmani R."/>
            <person name="Bertilsson S."/>
            <person name="Dopson M."/>
        </authorList>
    </citation>
    <scope>NUCLEOTIDE SEQUENCE</scope>
    <source>
        <strain evidence="2">Modern_marine.mb.64</strain>
    </source>
</reference>
<sequence length="321" mass="35494">MDSEFVLMLAIGIIPLVAIATFIIAPKKNRLRDRWIKLSILPVIGIVSLICLLTLPKPKVSPAQAKPGSKSKSTVRRLEKYGGDLPNGLAGIALALILLLVPLHRILGSVFIVVAILMVLLVAAFAFGNFGLLRIGKRAGRIAGVLLLGDAPESNENTNRCLCGSKEAKWKKFDLDIKGKIACPICGHTVCGSCMDVFYFPEKRELINRETFHDVGPFQDLVMDIYNVKEPPTYLAFHSACFYALVMHHGIKDSQYPSTMNRLVPMLDTTVRDYISKHQETISLVPKQVVQNILPFRPGVLTPGRVKLAAFAYNVFFRPGR</sequence>
<feature type="transmembrane region" description="Helical" evidence="1">
    <location>
        <begin position="110"/>
        <end position="132"/>
    </location>
</feature>
<feature type="transmembrane region" description="Helical" evidence="1">
    <location>
        <begin position="85"/>
        <end position="103"/>
    </location>
</feature>
<dbReference type="Proteomes" id="UP000777784">
    <property type="component" value="Unassembled WGS sequence"/>
</dbReference>
<dbReference type="EMBL" id="JAHJDP010000078">
    <property type="protein sequence ID" value="MBU2691958.1"/>
    <property type="molecule type" value="Genomic_DNA"/>
</dbReference>
<organism evidence="2 3">
    <name type="scientific">Eiseniibacteriota bacterium</name>
    <dbReference type="NCBI Taxonomy" id="2212470"/>
    <lineage>
        <taxon>Bacteria</taxon>
        <taxon>Candidatus Eiseniibacteriota</taxon>
    </lineage>
</organism>
<feature type="transmembrane region" description="Helical" evidence="1">
    <location>
        <begin position="38"/>
        <end position="55"/>
    </location>
</feature>
<proteinExistence type="predicted"/>
<keyword evidence="1" id="KW-0812">Transmembrane</keyword>
<name>A0A948WDL0_UNCEI</name>
<evidence type="ECO:0000313" key="3">
    <source>
        <dbReference type="Proteomes" id="UP000777784"/>
    </source>
</evidence>
<gene>
    <name evidence="2" type="ORF">KJ970_13645</name>
</gene>